<dbReference type="AlphaFoldDB" id="A0A3Q7H3N2"/>
<dbReference type="OMA" id="GLRWYLI"/>
<dbReference type="GO" id="GO:0005776">
    <property type="term" value="C:autophagosome"/>
    <property type="evidence" value="ECO:0007669"/>
    <property type="project" value="EnsemblPlants"/>
</dbReference>
<evidence type="ECO:0000259" key="7">
    <source>
        <dbReference type="Pfam" id="PF04108"/>
    </source>
</evidence>
<protein>
    <submittedName>
        <fullName evidence="9">Uncharacterized protein</fullName>
    </submittedName>
</protein>
<sequence>MSSNASSGVVQAGKLLVLIAENGQSYELNCDEYTLVDAVLQYLESVSGIPVGDQLLLCLDVKLELHCPLSTYKLPSDECEVILFNKARMRSNAPPPLPEQVEIIDILEPTLPSSSHDPHPLDDATDPALKALPSYERQFRFHFQRGHAIYSRSQMRIDICERLSSEQKVQERALGIARGNLDHFYGMILQNYNDFLKCYSQQYRSHTNLLNNFGRDIEKLRACKLHAALQTANRKCLLDFVKEENLRKLADDCNSSHRQFENKVSEFKLEFGELEHNAKHLFSTKGSHLIREVELAIRDHQKYVTEQKSIMQALSKDVNMVKKLVDDCLTNQLSSSLRPHDAVSALGPMYECHEKSYLPKMQACDGEISNLVEFCKDKKNEMNILVHNYMQKVAYIQYTIKDIRCKFAVFQEALRRQSDLFEHLKVVRGIGPAYRACLAEVVRRKAAMKLYMGMAGQLAERLAIRREAEVRRREEFLRINSTYIPRDILASMGLYDTPNHCDVNITPFDTKLLDVDISDIDRYAPEYLLGLSSRTEKHGTLKSPLSMSNDGSQLAEAEISDFTEKFDCEELLQGSDILDIAGTSKMEVENAKLRAELASKIAFMCSTCPEFDYESLDDSKIDSLLKEAREKTSEALHHKEEYEKHLHSMLKAKQVQCESYEKRIQELEQRLSDHYSQGHTHSADEGVSNLTVSAVKNDDSKSDVLCVGDAHMPCMPPEVMDEFSCASSSSNIKPGSKQIKEQEGLDDNMTDSSGMINPQLDSSMLDTHRDEEHENFPTKDKKDTTLVGGDMALATSSMALSISQAQTDIPSEVTAEQGLDVKAREDLLLELQGVLADKSKLLDESESKVKSLTEEIAKRVRELEIRGKLLDESQMNCAHLENCLHEAREEAQTHLCAADRRASEYNALRASAVKMRGLFERLRVCVLSGGVANLAESLRALSQSLSNSINEKEEDGSAEFRECIRVLADKVGALSRHRAELAEKCSKFDAANKQVSMELEEKKDLVNTLYKKHQHEKQANKEKISFGRLEVHEIAAFVLNSSGNYEAIHRNCPHYYLSAESVALFTDHLPNRPSYIVGLVVHIERQTVRSTPSTSVRADHDRDRLDILTSDTGTSRLSLNSGSTTNPYGLPVGCEYFVVTVAMLPDTSIHSPPPS</sequence>
<evidence type="ECO:0000256" key="5">
    <source>
        <dbReference type="SAM" id="Coils"/>
    </source>
</evidence>
<feature type="domain" description="Autophagy-related protein 11 C-terminal" evidence="8">
    <location>
        <begin position="1001"/>
        <end position="1143"/>
    </location>
</feature>
<keyword evidence="10" id="KW-1185">Reference proteome</keyword>
<accession>A0A3Q7H3N2</accession>
<dbReference type="FunCoup" id="A0A3Q7H3N2">
    <property type="interactions" value="555"/>
</dbReference>
<dbReference type="GO" id="GO:0010150">
    <property type="term" value="P:leaf senescence"/>
    <property type="evidence" value="ECO:0007669"/>
    <property type="project" value="EnsemblPlants"/>
</dbReference>
<evidence type="ECO:0000259" key="8">
    <source>
        <dbReference type="Pfam" id="PF10377"/>
    </source>
</evidence>
<dbReference type="GO" id="GO:0034727">
    <property type="term" value="P:piecemeal microautophagy of the nucleus"/>
    <property type="evidence" value="ECO:0000318"/>
    <property type="project" value="GO_Central"/>
</dbReference>
<dbReference type="InterPro" id="IPR019460">
    <property type="entry name" value="Atg11_C"/>
</dbReference>
<dbReference type="CDD" id="cd17039">
    <property type="entry name" value="Ubl_ubiquitin_like"/>
    <property type="match status" value="1"/>
</dbReference>
<evidence type="ECO:0000313" key="9">
    <source>
        <dbReference type="EnsemblPlants" id="Solyc07g005970.3.1"/>
    </source>
</evidence>
<dbReference type="SUPFAM" id="SSF54236">
    <property type="entry name" value="Ubiquitin-like"/>
    <property type="match status" value="1"/>
</dbReference>
<dbReference type="GO" id="GO:0042803">
    <property type="term" value="F:protein homodimerization activity"/>
    <property type="evidence" value="ECO:0007669"/>
    <property type="project" value="EnsemblPlants"/>
</dbReference>
<dbReference type="GO" id="GO:0000045">
    <property type="term" value="P:autophagosome assembly"/>
    <property type="evidence" value="ECO:0000318"/>
    <property type="project" value="GO_Central"/>
</dbReference>
<dbReference type="PaxDb" id="4081-Solyc07g005970.2.1"/>
<keyword evidence="2" id="KW-0653">Protein transport</keyword>
<dbReference type="STRING" id="4081.A0A3Q7H3N2"/>
<dbReference type="GO" id="GO:0061709">
    <property type="term" value="P:reticulophagy"/>
    <property type="evidence" value="ECO:0000318"/>
    <property type="project" value="GO_Central"/>
</dbReference>
<dbReference type="GO" id="GO:0034517">
    <property type="term" value="P:ribophagy"/>
    <property type="evidence" value="ECO:0000318"/>
    <property type="project" value="GO_Central"/>
</dbReference>
<evidence type="ECO:0000256" key="3">
    <source>
        <dbReference type="ARBA" id="ARBA00023006"/>
    </source>
</evidence>
<proteinExistence type="predicted"/>
<dbReference type="GO" id="GO:0034045">
    <property type="term" value="C:phagophore assembly site membrane"/>
    <property type="evidence" value="ECO:0000318"/>
    <property type="project" value="GO_Central"/>
</dbReference>
<name>A0A3Q7H3N2_SOLLC</name>
<dbReference type="GO" id="GO:0019901">
    <property type="term" value="F:protein kinase binding"/>
    <property type="evidence" value="ECO:0000318"/>
    <property type="project" value="GO_Central"/>
</dbReference>
<dbReference type="InterPro" id="IPR045326">
    <property type="entry name" value="ATG17-like_dom"/>
</dbReference>
<keyword evidence="4 5" id="KW-0175">Coiled coil</keyword>
<dbReference type="GO" id="GO:1990316">
    <property type="term" value="C:Atg1/ULK1 kinase complex"/>
    <property type="evidence" value="ECO:0000318"/>
    <property type="project" value="GO_Central"/>
</dbReference>
<feature type="domain" description="Autophagy protein ATG17-like" evidence="7">
    <location>
        <begin position="147"/>
        <end position="484"/>
    </location>
</feature>
<dbReference type="Pfam" id="PF10377">
    <property type="entry name" value="ATG11"/>
    <property type="match status" value="1"/>
</dbReference>
<organism evidence="9">
    <name type="scientific">Solanum lycopersicum</name>
    <name type="common">Tomato</name>
    <name type="synonym">Lycopersicon esculentum</name>
    <dbReference type="NCBI Taxonomy" id="4081"/>
    <lineage>
        <taxon>Eukaryota</taxon>
        <taxon>Viridiplantae</taxon>
        <taxon>Streptophyta</taxon>
        <taxon>Embryophyta</taxon>
        <taxon>Tracheophyta</taxon>
        <taxon>Spermatophyta</taxon>
        <taxon>Magnoliopsida</taxon>
        <taxon>eudicotyledons</taxon>
        <taxon>Gunneridae</taxon>
        <taxon>Pentapetalae</taxon>
        <taxon>asterids</taxon>
        <taxon>lamiids</taxon>
        <taxon>Solanales</taxon>
        <taxon>Solanaceae</taxon>
        <taxon>Solanoideae</taxon>
        <taxon>Solaneae</taxon>
        <taxon>Solanum</taxon>
        <taxon>Solanum subgen. Lycopersicon</taxon>
    </lineage>
</organism>
<dbReference type="GO" id="GO:0000422">
    <property type="term" value="P:autophagy of mitochondrion"/>
    <property type="evidence" value="ECO:0000318"/>
    <property type="project" value="GO_Central"/>
</dbReference>
<dbReference type="PANTHER" id="PTHR13222">
    <property type="entry name" value="RB1-INDUCIBLE COILED-COIL"/>
    <property type="match status" value="1"/>
</dbReference>
<evidence type="ECO:0000256" key="6">
    <source>
        <dbReference type="SAM" id="MobiDB-lite"/>
    </source>
</evidence>
<dbReference type="EnsemblPlants" id="Solyc07g005970.3.1">
    <property type="protein sequence ID" value="Solyc07g005970.3.1"/>
    <property type="gene ID" value="Solyc07g005970.3"/>
</dbReference>
<feature type="region of interest" description="Disordered" evidence="6">
    <location>
        <begin position="725"/>
        <end position="753"/>
    </location>
</feature>
<dbReference type="OrthoDB" id="447953at2759"/>
<dbReference type="GeneID" id="101251393"/>
<dbReference type="PANTHER" id="PTHR13222:SF1">
    <property type="entry name" value="RB1-INDUCIBLE COILED-COIL PROTEIN 1"/>
    <property type="match status" value="1"/>
</dbReference>
<evidence type="ECO:0000256" key="4">
    <source>
        <dbReference type="ARBA" id="ARBA00023054"/>
    </source>
</evidence>
<dbReference type="GO" id="GO:0015031">
    <property type="term" value="P:protein transport"/>
    <property type="evidence" value="ECO:0007669"/>
    <property type="project" value="UniProtKB-KW"/>
</dbReference>
<dbReference type="InterPro" id="IPR029071">
    <property type="entry name" value="Ubiquitin-like_domsf"/>
</dbReference>
<dbReference type="InParanoid" id="A0A3Q7H3N2"/>
<feature type="coiled-coil region" evidence="5">
    <location>
        <begin position="625"/>
        <end position="677"/>
    </location>
</feature>
<dbReference type="GO" id="GO:0000425">
    <property type="term" value="P:pexophagy"/>
    <property type="evidence" value="ECO:0000318"/>
    <property type="project" value="GO_Central"/>
</dbReference>
<evidence type="ECO:0000313" key="10">
    <source>
        <dbReference type="Proteomes" id="UP000004994"/>
    </source>
</evidence>
<reference evidence="9" key="2">
    <citation type="submission" date="2019-01" db="UniProtKB">
        <authorList>
            <consortium name="EnsemblPlants"/>
        </authorList>
    </citation>
    <scope>IDENTIFICATION</scope>
    <source>
        <strain evidence="9">cv. Heinz 1706</strain>
    </source>
</reference>
<dbReference type="KEGG" id="sly:101251393"/>
<dbReference type="InterPro" id="IPR040040">
    <property type="entry name" value="ATG11"/>
</dbReference>
<keyword evidence="3" id="KW-0072">Autophagy</keyword>
<reference evidence="9" key="1">
    <citation type="journal article" date="2012" name="Nature">
        <title>The tomato genome sequence provides insights into fleshy fruit evolution.</title>
        <authorList>
            <consortium name="Tomato Genome Consortium"/>
        </authorList>
    </citation>
    <scope>NUCLEOTIDE SEQUENCE [LARGE SCALE GENOMIC DNA]</scope>
    <source>
        <strain evidence="9">cv. Heinz 1706</strain>
    </source>
</reference>
<keyword evidence="1" id="KW-0813">Transport</keyword>
<evidence type="ECO:0000256" key="2">
    <source>
        <dbReference type="ARBA" id="ARBA00022927"/>
    </source>
</evidence>
<evidence type="ECO:0000256" key="1">
    <source>
        <dbReference type="ARBA" id="ARBA00022448"/>
    </source>
</evidence>
<feature type="coiled-coil region" evidence="5">
    <location>
        <begin position="835"/>
        <end position="890"/>
    </location>
</feature>
<dbReference type="Pfam" id="PF04108">
    <property type="entry name" value="ATG17_like"/>
    <property type="match status" value="1"/>
</dbReference>
<dbReference type="Gramene" id="Solyc07g005970.3.1">
    <property type="protein sequence ID" value="Solyc07g005970.3.1"/>
    <property type="gene ID" value="Solyc07g005970.3"/>
</dbReference>
<dbReference type="GO" id="GO:0060090">
    <property type="term" value="F:molecular adaptor activity"/>
    <property type="evidence" value="ECO:0000318"/>
    <property type="project" value="GO_Central"/>
</dbReference>
<dbReference type="Proteomes" id="UP000004994">
    <property type="component" value="Chromosome 7"/>
</dbReference>
<gene>
    <name evidence="9" type="primary">LOC101251393</name>
</gene>